<dbReference type="PANTHER" id="PTHR43806">
    <property type="entry name" value="PEPTIDASE S8"/>
    <property type="match status" value="1"/>
</dbReference>
<dbReference type="InterPro" id="IPR036852">
    <property type="entry name" value="Peptidase_S8/S53_dom_sf"/>
</dbReference>
<keyword evidence="2 5" id="KW-0645">Protease</keyword>
<feature type="active site" description="Charge relay system" evidence="5">
    <location>
        <position position="366"/>
    </location>
</feature>
<protein>
    <recommendedName>
        <fullName evidence="7">SLH domain-containing protein</fullName>
    </recommendedName>
</protein>
<dbReference type="SUPFAM" id="SSF52743">
    <property type="entry name" value="Subtilisin-like"/>
    <property type="match status" value="1"/>
</dbReference>
<dbReference type="InterPro" id="IPR022398">
    <property type="entry name" value="Peptidase_S8_His-AS"/>
</dbReference>
<dbReference type="PROSITE" id="PS00138">
    <property type="entry name" value="SUBTILASE_SER"/>
    <property type="match status" value="1"/>
</dbReference>
<accession>A0A8J3EUF5</accession>
<gene>
    <name evidence="8" type="ORF">GCM10011354_22350</name>
</gene>
<feature type="active site" description="Charge relay system" evidence="5">
    <location>
        <position position="527"/>
    </location>
</feature>
<dbReference type="GO" id="GO:0004252">
    <property type="term" value="F:serine-type endopeptidase activity"/>
    <property type="evidence" value="ECO:0007669"/>
    <property type="project" value="UniProtKB-UniRule"/>
</dbReference>
<evidence type="ECO:0000256" key="5">
    <source>
        <dbReference type="PROSITE-ProRule" id="PRU01240"/>
    </source>
</evidence>
<dbReference type="PRINTS" id="PR00723">
    <property type="entry name" value="SUBTILISIN"/>
</dbReference>
<evidence type="ECO:0000256" key="4">
    <source>
        <dbReference type="ARBA" id="ARBA00022825"/>
    </source>
</evidence>
<keyword evidence="9" id="KW-1185">Reference proteome</keyword>
<dbReference type="PROSITE" id="PS51272">
    <property type="entry name" value="SLH"/>
    <property type="match status" value="2"/>
</dbReference>
<dbReference type="PANTHER" id="PTHR43806:SF11">
    <property type="entry name" value="CEREVISIN-RELATED"/>
    <property type="match status" value="1"/>
</dbReference>
<comment type="caution">
    <text evidence="8">The sequence shown here is derived from an EMBL/GenBank/DDBJ whole genome shotgun (WGS) entry which is preliminary data.</text>
</comment>
<proteinExistence type="inferred from homology"/>
<evidence type="ECO:0000256" key="1">
    <source>
        <dbReference type="ARBA" id="ARBA00011073"/>
    </source>
</evidence>
<dbReference type="PROSITE" id="PS51892">
    <property type="entry name" value="SUBTILASE"/>
    <property type="match status" value="1"/>
</dbReference>
<dbReference type="GO" id="GO:0006508">
    <property type="term" value="P:proteolysis"/>
    <property type="evidence" value="ECO:0007669"/>
    <property type="project" value="UniProtKB-KW"/>
</dbReference>
<dbReference type="PROSITE" id="PS00137">
    <property type="entry name" value="SUBTILASE_HIS"/>
    <property type="match status" value="1"/>
</dbReference>
<dbReference type="Pfam" id="PF00395">
    <property type="entry name" value="SLH"/>
    <property type="match status" value="3"/>
</dbReference>
<comment type="similarity">
    <text evidence="1 5">Belongs to the peptidase S8 family.</text>
</comment>
<keyword evidence="4 5" id="KW-0720">Serine protease</keyword>
<dbReference type="Gene3D" id="3.40.50.200">
    <property type="entry name" value="Peptidase S8/S53 domain"/>
    <property type="match status" value="1"/>
</dbReference>
<name>A0A8J3EUF5_9ACTN</name>
<feature type="domain" description="SLH" evidence="7">
    <location>
        <begin position="604"/>
        <end position="665"/>
    </location>
</feature>
<feature type="compositionally biased region" description="Low complexity" evidence="6">
    <location>
        <begin position="37"/>
        <end position="49"/>
    </location>
</feature>
<sequence>MLAQPDVDGASGVGDVPKLGIELPERPSAARLRELRASASTTRHATAQAPDPTDASAANLRGRAHVYNDYCGDSASSRMDLRTAEIRDYGVSVPGLLGFAFTTCRAISRADLTGGVTLFLTTSAGRDFFVDVLEFEGRLVGVVVDLDLGQVVFRGDAHLSSDGHGAEFAFPGARLGSPSAIAFEVVAFDDATVELDWMPEEGERVGLWPVESCQFVDFATRTVVAEPGALPLALAAAEAAGLVPTSVHEASGRFDVVLDVDGTDAALRTLPGVADVEATELLEQAAFDAGADAGTVTAADAGAWWRAQVRAPSPTGAVTGAGVTIGVIDDGVDGSRPEFGGRVDVGRDLVAGRPLAANANSDRGGHGTFVAGVAAASPTARVTGIAPGARIRPYQVFDFAGCASPTAVAAGIDAAVRDGVHVLNLSLGGLGRTPPPIAEALVRAQQAATVVIAAAGNDGLVDRPAYPAEHASTIAVGATDASGVRTPYSNRASWLDLVAPGGNGTTEASGILGLGERGDYGVENGTSFAAPVVSGAAALYLQASNHRVADLRTNLGATASDRGARGRDPEYGFGLLDVEKLLTTTRARPVASVRDITATCRNAAAGRFPDVAPTSTHARGVDCVAHYGIAGGYRDGDYRPGAAVTRGQMATFVVNTIEQSGGTLPTRPLPLTDIAGHAHEASIRKLASAGIVSGYADDSYRPNASVTRAQMATFLVKALEYRTDRTLTVAEAGYFSDVTGAHQSNVDKAAAAGLTGGSNTGQYLPAGQVTRGQMGSFLARTVAYLVDHGHTRPR</sequence>
<feature type="region of interest" description="Disordered" evidence="6">
    <location>
        <begin position="1"/>
        <end position="22"/>
    </location>
</feature>
<evidence type="ECO:0000313" key="9">
    <source>
        <dbReference type="Proteomes" id="UP000650511"/>
    </source>
</evidence>
<dbReference type="AlphaFoldDB" id="A0A8J3EUF5"/>
<dbReference type="InterPro" id="IPR000209">
    <property type="entry name" value="Peptidase_S8/S53_dom"/>
</dbReference>
<feature type="active site" description="Charge relay system" evidence="5">
    <location>
        <position position="329"/>
    </location>
</feature>
<dbReference type="InterPro" id="IPR001119">
    <property type="entry name" value="SLH_dom"/>
</dbReference>
<dbReference type="InterPro" id="IPR050131">
    <property type="entry name" value="Peptidase_S8_subtilisin-like"/>
</dbReference>
<dbReference type="EMBL" id="BMHA01000007">
    <property type="protein sequence ID" value="GGI07089.1"/>
    <property type="molecule type" value="Genomic_DNA"/>
</dbReference>
<reference evidence="8" key="1">
    <citation type="journal article" date="2014" name="Int. J. Syst. Evol. Microbiol.">
        <title>Complete genome sequence of Corynebacterium casei LMG S-19264T (=DSM 44701T), isolated from a smear-ripened cheese.</title>
        <authorList>
            <consortium name="US DOE Joint Genome Institute (JGI-PGF)"/>
            <person name="Walter F."/>
            <person name="Albersmeier A."/>
            <person name="Kalinowski J."/>
            <person name="Ruckert C."/>
        </authorList>
    </citation>
    <scope>NUCLEOTIDE SEQUENCE</scope>
    <source>
        <strain evidence="8">CGMCC 1.14988</strain>
    </source>
</reference>
<evidence type="ECO:0000256" key="6">
    <source>
        <dbReference type="SAM" id="MobiDB-lite"/>
    </source>
</evidence>
<evidence type="ECO:0000256" key="3">
    <source>
        <dbReference type="ARBA" id="ARBA00022801"/>
    </source>
</evidence>
<feature type="region of interest" description="Disordered" evidence="6">
    <location>
        <begin position="36"/>
        <end position="56"/>
    </location>
</feature>
<evidence type="ECO:0000259" key="7">
    <source>
        <dbReference type="PROSITE" id="PS51272"/>
    </source>
</evidence>
<evidence type="ECO:0000256" key="2">
    <source>
        <dbReference type="ARBA" id="ARBA00022670"/>
    </source>
</evidence>
<dbReference type="Proteomes" id="UP000650511">
    <property type="component" value="Unassembled WGS sequence"/>
</dbReference>
<dbReference type="InterPro" id="IPR015500">
    <property type="entry name" value="Peptidase_S8_subtilisin-rel"/>
</dbReference>
<dbReference type="Pfam" id="PF00082">
    <property type="entry name" value="Peptidase_S8"/>
    <property type="match status" value="1"/>
</dbReference>
<dbReference type="InterPro" id="IPR023828">
    <property type="entry name" value="Peptidase_S8_Ser-AS"/>
</dbReference>
<evidence type="ECO:0000313" key="8">
    <source>
        <dbReference type="EMBL" id="GGI07089.1"/>
    </source>
</evidence>
<organism evidence="8 9">
    <name type="scientific">Egicoccus halophilus</name>
    <dbReference type="NCBI Taxonomy" id="1670830"/>
    <lineage>
        <taxon>Bacteria</taxon>
        <taxon>Bacillati</taxon>
        <taxon>Actinomycetota</taxon>
        <taxon>Nitriliruptoria</taxon>
        <taxon>Egicoccales</taxon>
        <taxon>Egicoccaceae</taxon>
        <taxon>Egicoccus</taxon>
    </lineage>
</organism>
<keyword evidence="3 5" id="KW-0378">Hydrolase</keyword>
<feature type="domain" description="SLH" evidence="7">
    <location>
        <begin position="666"/>
        <end position="729"/>
    </location>
</feature>
<reference evidence="8" key="2">
    <citation type="submission" date="2020-09" db="EMBL/GenBank/DDBJ databases">
        <authorList>
            <person name="Sun Q."/>
            <person name="Zhou Y."/>
        </authorList>
    </citation>
    <scope>NUCLEOTIDE SEQUENCE</scope>
    <source>
        <strain evidence="8">CGMCC 1.14988</strain>
    </source>
</reference>